<dbReference type="SUPFAM" id="SSF54913">
    <property type="entry name" value="GlnB-like"/>
    <property type="match status" value="1"/>
</dbReference>
<comment type="caution">
    <text evidence="2">The sequence shown here is derived from an EMBL/GenBank/DDBJ whole genome shotgun (WGS) entry which is preliminary data.</text>
</comment>
<evidence type="ECO:0000259" key="1">
    <source>
        <dbReference type="Pfam" id="PF09413"/>
    </source>
</evidence>
<dbReference type="RefSeq" id="WP_249868352.1">
    <property type="nucleotide sequence ID" value="NZ_JAMGBC010000001.1"/>
</dbReference>
<keyword evidence="3" id="KW-1185">Reference proteome</keyword>
<dbReference type="Pfam" id="PF09413">
    <property type="entry name" value="DUF2007"/>
    <property type="match status" value="1"/>
</dbReference>
<dbReference type="InterPro" id="IPR011322">
    <property type="entry name" value="N-reg_PII-like_a/b"/>
</dbReference>
<organism evidence="2 3">
    <name type="scientific">Sphingomonas anseongensis</name>
    <dbReference type="NCBI Taxonomy" id="2908207"/>
    <lineage>
        <taxon>Bacteria</taxon>
        <taxon>Pseudomonadati</taxon>
        <taxon>Pseudomonadota</taxon>
        <taxon>Alphaproteobacteria</taxon>
        <taxon>Sphingomonadales</taxon>
        <taxon>Sphingomonadaceae</taxon>
        <taxon>Sphingomonas</taxon>
    </lineage>
</organism>
<proteinExistence type="predicted"/>
<sequence>MSGLAVAGRFNWPYQAELFRLFLGSHGVEAVVFDTQSAGYSEGALVGTRVMVLEEDLDEARRLLEEYQP</sequence>
<dbReference type="EMBL" id="JAMGBC010000001">
    <property type="protein sequence ID" value="MCL6679456.1"/>
    <property type="molecule type" value="Genomic_DNA"/>
</dbReference>
<dbReference type="InterPro" id="IPR018551">
    <property type="entry name" value="DUF2007"/>
</dbReference>
<name>A0ABT0RGS2_9SPHN</name>
<dbReference type="Gene3D" id="3.30.70.790">
    <property type="entry name" value="UreE, C-terminal domain"/>
    <property type="match status" value="1"/>
</dbReference>
<evidence type="ECO:0000313" key="3">
    <source>
        <dbReference type="Proteomes" id="UP001165343"/>
    </source>
</evidence>
<gene>
    <name evidence="2" type="ORF">LZ519_09055</name>
</gene>
<evidence type="ECO:0000313" key="2">
    <source>
        <dbReference type="EMBL" id="MCL6679456.1"/>
    </source>
</evidence>
<dbReference type="Proteomes" id="UP001165343">
    <property type="component" value="Unassembled WGS sequence"/>
</dbReference>
<reference evidence="2" key="1">
    <citation type="submission" date="2022-05" db="EMBL/GenBank/DDBJ databases">
        <authorList>
            <person name="Jo J.-H."/>
            <person name="Im W.-T."/>
        </authorList>
    </citation>
    <scope>NUCLEOTIDE SEQUENCE</scope>
    <source>
        <strain evidence="2">RG327</strain>
    </source>
</reference>
<feature type="domain" description="DUF2007" evidence="1">
    <location>
        <begin position="10"/>
        <end position="68"/>
    </location>
</feature>
<accession>A0ABT0RGS2</accession>
<protein>
    <submittedName>
        <fullName evidence="2">DUF2007 domain-containing protein</fullName>
    </submittedName>
</protein>